<comment type="caution">
    <text evidence="10">The sequence shown here is derived from an EMBL/GenBank/DDBJ whole genome shotgun (WGS) entry which is preliminary data.</text>
</comment>
<dbReference type="AlphaFoldDB" id="A0AAV0BLR0"/>
<evidence type="ECO:0000256" key="5">
    <source>
        <dbReference type="ARBA" id="ARBA00020264"/>
    </source>
</evidence>
<evidence type="ECO:0000256" key="9">
    <source>
        <dbReference type="SAM" id="Phobius"/>
    </source>
</evidence>
<keyword evidence="9" id="KW-0472">Membrane</keyword>
<dbReference type="Pfam" id="PF10483">
    <property type="entry name" value="Elong_Iki1"/>
    <property type="match status" value="1"/>
</dbReference>
<reference evidence="10" key="1">
    <citation type="submission" date="2022-06" db="EMBL/GenBank/DDBJ databases">
        <authorList>
            <consortium name="SYNGENTA / RWTH Aachen University"/>
        </authorList>
    </citation>
    <scope>NUCLEOTIDE SEQUENCE</scope>
</reference>
<evidence type="ECO:0000256" key="7">
    <source>
        <dbReference type="ARBA" id="ARBA00022694"/>
    </source>
</evidence>
<keyword evidence="9" id="KW-0812">Transmembrane</keyword>
<evidence type="ECO:0000256" key="4">
    <source>
        <dbReference type="ARBA" id="ARBA00009567"/>
    </source>
</evidence>
<dbReference type="EMBL" id="CALTRL010005887">
    <property type="protein sequence ID" value="CAH7687547.1"/>
    <property type="molecule type" value="Genomic_DNA"/>
</dbReference>
<dbReference type="GO" id="GO:0033588">
    <property type="term" value="C:elongator holoenzyme complex"/>
    <property type="evidence" value="ECO:0007669"/>
    <property type="project" value="InterPro"/>
</dbReference>
<dbReference type="GO" id="GO:0000049">
    <property type="term" value="F:tRNA binding"/>
    <property type="evidence" value="ECO:0007669"/>
    <property type="project" value="TreeGrafter"/>
</dbReference>
<keyword evidence="9" id="KW-1133">Transmembrane helix</keyword>
<dbReference type="PANTHER" id="PTHR15641:SF1">
    <property type="entry name" value="ELONGATOR COMPLEX PROTEIN 5"/>
    <property type="match status" value="1"/>
</dbReference>
<evidence type="ECO:0000313" key="11">
    <source>
        <dbReference type="Proteomes" id="UP001153365"/>
    </source>
</evidence>
<evidence type="ECO:0000256" key="2">
    <source>
        <dbReference type="ARBA" id="ARBA00004496"/>
    </source>
</evidence>
<dbReference type="InterPro" id="IPR027417">
    <property type="entry name" value="P-loop_NTPase"/>
</dbReference>
<proteinExistence type="inferred from homology"/>
<dbReference type="GO" id="GO:0005634">
    <property type="term" value="C:nucleus"/>
    <property type="evidence" value="ECO:0007669"/>
    <property type="project" value="UniProtKB-SubCell"/>
</dbReference>
<keyword evidence="7" id="KW-0819">tRNA processing</keyword>
<accession>A0AAV0BLR0</accession>
<organism evidence="10 11">
    <name type="scientific">Phakopsora pachyrhizi</name>
    <name type="common">Asian soybean rust disease fungus</name>
    <dbReference type="NCBI Taxonomy" id="170000"/>
    <lineage>
        <taxon>Eukaryota</taxon>
        <taxon>Fungi</taxon>
        <taxon>Dikarya</taxon>
        <taxon>Basidiomycota</taxon>
        <taxon>Pucciniomycotina</taxon>
        <taxon>Pucciniomycetes</taxon>
        <taxon>Pucciniales</taxon>
        <taxon>Phakopsoraceae</taxon>
        <taxon>Phakopsora</taxon>
    </lineage>
</organism>
<keyword evidence="8" id="KW-0539">Nucleus</keyword>
<comment type="subcellular location">
    <subcellularLocation>
        <location evidence="2">Cytoplasm</location>
    </subcellularLocation>
    <subcellularLocation>
        <location evidence="1">Nucleus</location>
    </subcellularLocation>
</comment>
<keyword evidence="6" id="KW-0963">Cytoplasm</keyword>
<keyword evidence="11" id="KW-1185">Reference proteome</keyword>
<evidence type="ECO:0000256" key="1">
    <source>
        <dbReference type="ARBA" id="ARBA00004123"/>
    </source>
</evidence>
<name>A0AAV0BLR0_PHAPC</name>
<evidence type="ECO:0000256" key="3">
    <source>
        <dbReference type="ARBA" id="ARBA00005043"/>
    </source>
</evidence>
<dbReference type="GO" id="GO:0002098">
    <property type="term" value="P:tRNA wobble uridine modification"/>
    <property type="evidence" value="ECO:0007669"/>
    <property type="project" value="InterPro"/>
</dbReference>
<dbReference type="Gene3D" id="3.40.50.300">
    <property type="entry name" value="P-loop containing nucleotide triphosphate hydrolases"/>
    <property type="match status" value="1"/>
</dbReference>
<dbReference type="InterPro" id="IPR019519">
    <property type="entry name" value="Elp5"/>
</dbReference>
<feature type="transmembrane region" description="Helical" evidence="9">
    <location>
        <begin position="475"/>
        <end position="493"/>
    </location>
</feature>
<gene>
    <name evidence="10" type="ORF">PPACK8108_LOCUS22347</name>
</gene>
<evidence type="ECO:0000256" key="6">
    <source>
        <dbReference type="ARBA" id="ARBA00022490"/>
    </source>
</evidence>
<evidence type="ECO:0000313" key="10">
    <source>
        <dbReference type="EMBL" id="CAH7687547.1"/>
    </source>
</evidence>
<evidence type="ECO:0000256" key="8">
    <source>
        <dbReference type="ARBA" id="ARBA00023242"/>
    </source>
</evidence>
<comment type="pathway">
    <text evidence="3">tRNA modification; 5-methoxycarbonylmethyl-2-thiouridine-tRNA biosynthesis.</text>
</comment>
<sequence>MMTNRIISRSSTDQQQLLVEDFLDDSISSNTLTVLEDCQSQSGTPILSELFNRTLSRRRALILITLDSDPRLFLDSSFLKGPEGPVAAKGLRTLDLNDCSELVVGNGIGEGGCPIDLIEDRTNVLINELLESATNGSITVIIDSVVELFKRSPSTRKTFKFLRNLLKTLSTSNSRLVVLHSPHLFQTILRPSGSDSLLDPSSILRSSSLSTSILYLRIHPTSILDCLTNSYGIPLPERSKLQLGTCYNLRFFRLLNEISSTCDPYNLFNSYDHDGHKDDDDEEKVYRPVPEALLIRTNNQDRTSNLGSCLIEWTSRNVQACNFFQSTSISPLTQATSFKSSSTRLGPIRRGLEAVKLEDQDFNVNDNKDADGNPLRMDSYSFRLTGVHAGFVVTQKIHNISTNNLQKKDIDDADGLFSKGLTFNLSLTEKQRMDRDTVNLPFLPRRNSKDGSGKKNVSLSSFSYDYYGYTEFIEGLYICVCVYFFGGGAIISYRGTGRDL</sequence>
<protein>
    <recommendedName>
        <fullName evidence="5">Elongator complex protein 5</fullName>
    </recommendedName>
</protein>
<comment type="similarity">
    <text evidence="4">Belongs to the ELP5 family.</text>
</comment>
<dbReference type="GO" id="GO:0005829">
    <property type="term" value="C:cytosol"/>
    <property type="evidence" value="ECO:0007669"/>
    <property type="project" value="TreeGrafter"/>
</dbReference>
<dbReference type="PANTHER" id="PTHR15641">
    <property type="entry name" value="ELONGATOR COMPLEX PROTEIN 5"/>
    <property type="match status" value="1"/>
</dbReference>
<dbReference type="Proteomes" id="UP001153365">
    <property type="component" value="Unassembled WGS sequence"/>
</dbReference>